<feature type="transmembrane region" description="Helical" evidence="10">
    <location>
        <begin position="210"/>
        <end position="231"/>
    </location>
</feature>
<keyword evidence="9" id="KW-0325">Glycoprotein</keyword>
<comment type="subcellular location">
    <subcellularLocation>
        <location evidence="1 10">Endoplasmic reticulum membrane</location>
        <topology evidence="1 10">Single-pass membrane protein</topology>
    </subcellularLocation>
</comment>
<dbReference type="EMBL" id="LRGB01001361">
    <property type="protein sequence ID" value="KZS12475.1"/>
    <property type="molecule type" value="Genomic_DNA"/>
</dbReference>
<gene>
    <name evidence="11" type="ORF">APZ42_022585</name>
</gene>
<evidence type="ECO:0000256" key="6">
    <source>
        <dbReference type="ARBA" id="ARBA00022824"/>
    </source>
</evidence>
<keyword evidence="12" id="KW-1185">Reference proteome</keyword>
<keyword evidence="8 10" id="KW-0472">Membrane</keyword>
<evidence type="ECO:0000256" key="10">
    <source>
        <dbReference type="RuleBase" id="RU366056"/>
    </source>
</evidence>
<evidence type="ECO:0000256" key="8">
    <source>
        <dbReference type="ARBA" id="ARBA00023136"/>
    </source>
</evidence>
<evidence type="ECO:0000256" key="7">
    <source>
        <dbReference type="ARBA" id="ARBA00022989"/>
    </source>
</evidence>
<dbReference type="UniPathway" id="UPA00196"/>
<dbReference type="AlphaFoldDB" id="A0A164VMP7"/>
<evidence type="ECO:0000256" key="5">
    <source>
        <dbReference type="ARBA" id="ARBA00022692"/>
    </source>
</evidence>
<evidence type="ECO:0000256" key="3">
    <source>
        <dbReference type="ARBA" id="ARBA00010345"/>
    </source>
</evidence>
<dbReference type="Pfam" id="PF08320">
    <property type="entry name" value="PIG-X"/>
    <property type="match status" value="1"/>
</dbReference>
<dbReference type="SMART" id="SM00780">
    <property type="entry name" value="PIG-X"/>
    <property type="match status" value="1"/>
</dbReference>
<dbReference type="InterPro" id="IPR013233">
    <property type="entry name" value="PIG-X/PBN1"/>
</dbReference>
<dbReference type="GO" id="GO:0006506">
    <property type="term" value="P:GPI anchor biosynthetic process"/>
    <property type="evidence" value="ECO:0007669"/>
    <property type="project" value="UniProtKB-UniPathway"/>
</dbReference>
<comment type="function">
    <text evidence="10">Stabilizing subunit of the glycosylphosphatidylinositol-mannosyltransferase I complex which catalyzes the transfer of the first mannose, via an alpha-1,4 bond from a dolichol-phosphate-mannose (Dol-P-Man) to the glucosaminyl acyl phosphatidylinositol (GlcN-(acyl)PI) intermediate to generate alpha-D-Man-(1-&gt;4)-alpha-D-GlcN-(1-&gt;6)-(1-radyl,2-acyl-sn-glycero-3-phospho)-2-acyl-inositol and participates in the sixth step of the glycosylphosphatidylinositol-anchor biosynthesis. Probably acts by stabilizing the mannosyltransferase PIGM.</text>
</comment>
<sequence length="233" mass="26163">MRRYSLELRHQMNFEGKTIPDCANQSTRAVIQLACGIRVAEDFSKVLSNCQVTGDGFHREVQVSSSFLPSSLQDCKVLIKWTIPSGIYIDPYQLQASILNQTVHFSSHVNVEQMAHHAETLILHSFPNLHCSSSCHFSQTMQFHLRYHLPSNTSDYTEVSLSSPVTYVSCDCTLPIDVAMNKCLWEELPQLEVRNYNVFVPIGDLSHLPFVTLLTIAIAFIGTGCVAWASVIQ</sequence>
<dbReference type="STRING" id="35525.A0A164VMP7"/>
<evidence type="ECO:0000256" key="1">
    <source>
        <dbReference type="ARBA" id="ARBA00004389"/>
    </source>
</evidence>
<comment type="caution">
    <text evidence="11">The sequence shown here is derived from an EMBL/GenBank/DDBJ whole genome shotgun (WGS) entry which is preliminary data.</text>
</comment>
<comment type="similarity">
    <text evidence="3 10">Belongs to the PIGX family.</text>
</comment>
<dbReference type="PANTHER" id="PTHR28650">
    <property type="entry name" value="PHOSPHATIDYLINOSITOL-GLYCAN BIOSYNTHESIS CLASS X PROTEIN"/>
    <property type="match status" value="1"/>
</dbReference>
<evidence type="ECO:0000256" key="2">
    <source>
        <dbReference type="ARBA" id="ARBA00004687"/>
    </source>
</evidence>
<evidence type="ECO:0000256" key="9">
    <source>
        <dbReference type="ARBA" id="ARBA00023180"/>
    </source>
</evidence>
<name>A0A164VMP7_9CRUS</name>
<dbReference type="GO" id="GO:0005789">
    <property type="term" value="C:endoplasmic reticulum membrane"/>
    <property type="evidence" value="ECO:0007669"/>
    <property type="project" value="UniProtKB-SubCell"/>
</dbReference>
<evidence type="ECO:0000256" key="4">
    <source>
        <dbReference type="ARBA" id="ARBA00022502"/>
    </source>
</evidence>
<keyword evidence="7 10" id="KW-1133">Transmembrane helix</keyword>
<dbReference type="Proteomes" id="UP000076858">
    <property type="component" value="Unassembled WGS sequence"/>
</dbReference>
<reference evidence="11 12" key="1">
    <citation type="submission" date="2016-03" db="EMBL/GenBank/DDBJ databases">
        <title>EvidentialGene: Evidence-directed Construction of Genes on Genomes.</title>
        <authorList>
            <person name="Gilbert D.G."/>
            <person name="Choi J.-H."/>
            <person name="Mockaitis K."/>
            <person name="Colbourne J."/>
            <person name="Pfrender M."/>
        </authorList>
    </citation>
    <scope>NUCLEOTIDE SEQUENCE [LARGE SCALE GENOMIC DNA]</scope>
    <source>
        <strain evidence="11 12">Xinb3</strain>
        <tissue evidence="11">Complete organism</tissue>
    </source>
</reference>
<accession>A0A164VMP7</accession>
<evidence type="ECO:0000313" key="12">
    <source>
        <dbReference type="Proteomes" id="UP000076858"/>
    </source>
</evidence>
<dbReference type="InterPro" id="IPR040039">
    <property type="entry name" value="PIGX"/>
</dbReference>
<dbReference type="PANTHER" id="PTHR28650:SF1">
    <property type="entry name" value="PHOSPHATIDYLINOSITOL-GLYCAN BIOSYNTHESIS CLASS X PROTEIN"/>
    <property type="match status" value="1"/>
</dbReference>
<keyword evidence="5 10" id="KW-0812">Transmembrane</keyword>
<keyword evidence="4 10" id="KW-0337">GPI-anchor biosynthesis</keyword>
<organism evidence="11 12">
    <name type="scientific">Daphnia magna</name>
    <dbReference type="NCBI Taxonomy" id="35525"/>
    <lineage>
        <taxon>Eukaryota</taxon>
        <taxon>Metazoa</taxon>
        <taxon>Ecdysozoa</taxon>
        <taxon>Arthropoda</taxon>
        <taxon>Crustacea</taxon>
        <taxon>Branchiopoda</taxon>
        <taxon>Diplostraca</taxon>
        <taxon>Cladocera</taxon>
        <taxon>Anomopoda</taxon>
        <taxon>Daphniidae</taxon>
        <taxon>Daphnia</taxon>
    </lineage>
</organism>
<proteinExistence type="inferred from homology"/>
<protein>
    <recommendedName>
        <fullName evidence="10">Phosphatidylinositol-glycan biosynthesis class X protein</fullName>
    </recommendedName>
</protein>
<evidence type="ECO:0000313" key="11">
    <source>
        <dbReference type="EMBL" id="KZS12475.1"/>
    </source>
</evidence>
<comment type="pathway">
    <text evidence="2 10">Glycolipid biosynthesis; glycosylphosphatidylinositol-anchor biosynthesis.</text>
</comment>
<keyword evidence="6 10" id="KW-0256">Endoplasmic reticulum</keyword>